<organism evidence="11 12">
    <name type="scientific">Helcobacillus massiliensis</name>
    <dbReference type="NCBI Taxonomy" id="521392"/>
    <lineage>
        <taxon>Bacteria</taxon>
        <taxon>Bacillati</taxon>
        <taxon>Actinomycetota</taxon>
        <taxon>Actinomycetes</taxon>
        <taxon>Micrococcales</taxon>
        <taxon>Dermabacteraceae</taxon>
        <taxon>Helcobacillus</taxon>
    </lineage>
</organism>
<gene>
    <name evidence="11" type="ORF">FHX50_000992</name>
</gene>
<evidence type="ECO:0000256" key="2">
    <source>
        <dbReference type="ARBA" id="ARBA00008017"/>
    </source>
</evidence>
<feature type="transmembrane region" description="Helical" evidence="7">
    <location>
        <begin position="95"/>
        <end position="114"/>
    </location>
</feature>
<dbReference type="InterPro" id="IPR023408">
    <property type="entry name" value="MscS_beta-dom_sf"/>
</dbReference>
<evidence type="ECO:0000313" key="11">
    <source>
        <dbReference type="EMBL" id="MBB3022744.1"/>
    </source>
</evidence>
<dbReference type="AlphaFoldDB" id="A0A839QR07"/>
<feature type="transmembrane region" description="Helical" evidence="7">
    <location>
        <begin position="29"/>
        <end position="47"/>
    </location>
</feature>
<dbReference type="Gene3D" id="1.10.287.1260">
    <property type="match status" value="1"/>
</dbReference>
<dbReference type="InterPro" id="IPR049142">
    <property type="entry name" value="MS_channel_1st"/>
</dbReference>
<proteinExistence type="inferred from homology"/>
<accession>A0A839QR07</accession>
<evidence type="ECO:0000259" key="10">
    <source>
        <dbReference type="Pfam" id="PF21088"/>
    </source>
</evidence>
<dbReference type="Pfam" id="PF21088">
    <property type="entry name" value="MS_channel_1st"/>
    <property type="match status" value="1"/>
</dbReference>
<comment type="subcellular location">
    <subcellularLocation>
        <location evidence="1">Cell membrane</location>
        <topology evidence="1">Multi-pass membrane protein</topology>
    </subcellularLocation>
</comment>
<evidence type="ECO:0000256" key="3">
    <source>
        <dbReference type="ARBA" id="ARBA00022475"/>
    </source>
</evidence>
<keyword evidence="6 7" id="KW-0472">Membrane</keyword>
<dbReference type="InterPro" id="IPR045276">
    <property type="entry name" value="YbiO_bact"/>
</dbReference>
<dbReference type="PANTHER" id="PTHR30460">
    <property type="entry name" value="MODERATE CONDUCTANCE MECHANOSENSITIVE CHANNEL YBIO"/>
    <property type="match status" value="1"/>
</dbReference>
<feature type="domain" description="Mechanosensitive ion channel MscS C-terminal" evidence="9">
    <location>
        <begin position="221"/>
        <end position="298"/>
    </location>
</feature>
<evidence type="ECO:0000256" key="5">
    <source>
        <dbReference type="ARBA" id="ARBA00022989"/>
    </source>
</evidence>
<evidence type="ECO:0000256" key="1">
    <source>
        <dbReference type="ARBA" id="ARBA00004651"/>
    </source>
</evidence>
<comment type="caution">
    <text evidence="11">The sequence shown here is derived from an EMBL/GenBank/DDBJ whole genome shotgun (WGS) entry which is preliminary data.</text>
</comment>
<evidence type="ECO:0000256" key="6">
    <source>
        <dbReference type="ARBA" id="ARBA00023136"/>
    </source>
</evidence>
<dbReference type="GO" id="GO:0005886">
    <property type="term" value="C:plasma membrane"/>
    <property type="evidence" value="ECO:0007669"/>
    <property type="project" value="UniProtKB-SubCell"/>
</dbReference>
<dbReference type="SUPFAM" id="SSF50182">
    <property type="entry name" value="Sm-like ribonucleoproteins"/>
    <property type="match status" value="1"/>
</dbReference>
<evidence type="ECO:0000259" key="8">
    <source>
        <dbReference type="Pfam" id="PF00924"/>
    </source>
</evidence>
<dbReference type="Gene3D" id="3.30.70.100">
    <property type="match status" value="1"/>
</dbReference>
<evidence type="ECO:0000259" key="9">
    <source>
        <dbReference type="Pfam" id="PF21082"/>
    </source>
</evidence>
<dbReference type="SUPFAM" id="SSF82689">
    <property type="entry name" value="Mechanosensitive channel protein MscS (YggB), C-terminal domain"/>
    <property type="match status" value="1"/>
</dbReference>
<evidence type="ECO:0000256" key="7">
    <source>
        <dbReference type="SAM" id="Phobius"/>
    </source>
</evidence>
<comment type="similarity">
    <text evidence="2">Belongs to the MscS (TC 1.A.23) family.</text>
</comment>
<dbReference type="InterPro" id="IPR011014">
    <property type="entry name" value="MscS_channel_TM-2"/>
</dbReference>
<sequence length="308" mass="33773">MLISAPTSDDALSWLDHAGAWLLDHGVKILLIIILALAARYVAAILIRRVVRTMLDSGTRISAMTNAAIRRTEHAGEQERAQQRRQQRAQTLSQVAGNVAALIIGALASVMVLSELGIDIAPVIAGLGVVGLAAGIGAQTIIKDIVAGVVMLFEDIVAVGDFVDLEYATGTVESINLRATQLRSIDGVLWTVRNGEIIRIGNMSRGFATALVKLDLDLSNDDVHVTEVLQRVTDALWRDTTWEKVLLDKPQISGILSIDGARYQRRVTLKSAPGRQWEVEQELRRRIRRAFQDEKISFALPRFQEAGQ</sequence>
<feature type="domain" description="Mechanosensitive ion channel MscS" evidence="8">
    <location>
        <begin position="140"/>
        <end position="205"/>
    </location>
</feature>
<dbReference type="FunFam" id="2.30.30.60:FF:000001">
    <property type="entry name" value="MscS Mechanosensitive ion channel"/>
    <property type="match status" value="1"/>
</dbReference>
<dbReference type="InterPro" id="IPR006685">
    <property type="entry name" value="MscS_channel_2nd"/>
</dbReference>
<dbReference type="GO" id="GO:0008381">
    <property type="term" value="F:mechanosensitive monoatomic ion channel activity"/>
    <property type="evidence" value="ECO:0007669"/>
    <property type="project" value="InterPro"/>
</dbReference>
<evidence type="ECO:0000313" key="12">
    <source>
        <dbReference type="Proteomes" id="UP000568050"/>
    </source>
</evidence>
<keyword evidence="4 7" id="KW-0812">Transmembrane</keyword>
<dbReference type="InterPro" id="IPR049278">
    <property type="entry name" value="MS_channel_C"/>
</dbReference>
<dbReference type="SUPFAM" id="SSF82861">
    <property type="entry name" value="Mechanosensitive channel protein MscS (YggB), transmembrane region"/>
    <property type="match status" value="1"/>
</dbReference>
<dbReference type="InterPro" id="IPR010920">
    <property type="entry name" value="LSM_dom_sf"/>
</dbReference>
<dbReference type="RefSeq" id="WP_183375028.1">
    <property type="nucleotide sequence ID" value="NZ_CBCSFZ010000030.1"/>
</dbReference>
<dbReference type="Gene3D" id="2.30.30.60">
    <property type="match status" value="1"/>
</dbReference>
<protein>
    <submittedName>
        <fullName evidence="11">Small conductance mechanosensitive channel</fullName>
    </submittedName>
</protein>
<dbReference type="EMBL" id="JACHWP010000001">
    <property type="protein sequence ID" value="MBB3022744.1"/>
    <property type="molecule type" value="Genomic_DNA"/>
</dbReference>
<name>A0A839QR07_9MICO</name>
<dbReference type="Pfam" id="PF21082">
    <property type="entry name" value="MS_channel_3rd"/>
    <property type="match status" value="1"/>
</dbReference>
<dbReference type="Pfam" id="PF00924">
    <property type="entry name" value="MS_channel_2nd"/>
    <property type="match status" value="1"/>
</dbReference>
<keyword evidence="3" id="KW-1003">Cell membrane</keyword>
<feature type="transmembrane region" description="Helical" evidence="7">
    <location>
        <begin position="120"/>
        <end position="142"/>
    </location>
</feature>
<keyword evidence="5 7" id="KW-1133">Transmembrane helix</keyword>
<evidence type="ECO:0000256" key="4">
    <source>
        <dbReference type="ARBA" id="ARBA00022692"/>
    </source>
</evidence>
<feature type="domain" description="Mechanosensitive ion channel transmembrane helices 2/3" evidence="10">
    <location>
        <begin position="99"/>
        <end position="139"/>
    </location>
</feature>
<dbReference type="Proteomes" id="UP000568050">
    <property type="component" value="Unassembled WGS sequence"/>
</dbReference>
<dbReference type="PANTHER" id="PTHR30460:SF0">
    <property type="entry name" value="MODERATE CONDUCTANCE MECHANOSENSITIVE CHANNEL YBIO"/>
    <property type="match status" value="1"/>
</dbReference>
<reference evidence="11 12" key="1">
    <citation type="submission" date="2020-08" db="EMBL/GenBank/DDBJ databases">
        <title>Sequencing the genomes of 1000 actinobacteria strains.</title>
        <authorList>
            <person name="Klenk H.-P."/>
        </authorList>
    </citation>
    <scope>NUCLEOTIDE SEQUENCE [LARGE SCALE GENOMIC DNA]</scope>
    <source>
        <strain evidence="11 12">DSM 23040</strain>
    </source>
</reference>
<keyword evidence="12" id="KW-1185">Reference proteome</keyword>
<dbReference type="InterPro" id="IPR011066">
    <property type="entry name" value="MscS_channel_C_sf"/>
</dbReference>